<protein>
    <submittedName>
        <fullName evidence="1">Uncharacterized protein</fullName>
    </submittedName>
</protein>
<evidence type="ECO:0000313" key="1">
    <source>
        <dbReference type="Ensembl" id="ENSPLAP00000020620.1"/>
    </source>
</evidence>
<dbReference type="Ensembl" id="ENSPLAT00000002397.1">
    <property type="protein sequence ID" value="ENSPLAP00000024831.1"/>
    <property type="gene ID" value="ENSPLAG00000000674.1"/>
</dbReference>
<reference evidence="1" key="1">
    <citation type="submission" date="2025-05" db="UniProtKB">
        <authorList>
            <consortium name="Ensembl"/>
        </authorList>
    </citation>
    <scope>IDENTIFICATION</scope>
</reference>
<sequence>MKRVTMLKNWYDLSLLRDFDLGGDDQCRTLEVKVDVKETRLEKSSVFCTNTQLCPE</sequence>
<dbReference type="GeneTree" id="ENSGT00940000181001"/>
<proteinExistence type="predicted"/>
<keyword evidence="2" id="KW-1185">Reference proteome</keyword>
<dbReference type="AlphaFoldDB" id="A0A3B3V4E4"/>
<name>A0A3B3V4E4_9TELE</name>
<dbReference type="Ensembl" id="ENSPLAT00000013076.1">
    <property type="protein sequence ID" value="ENSPLAP00000020620.1"/>
    <property type="gene ID" value="ENSPLAG00000003669.1"/>
</dbReference>
<evidence type="ECO:0000313" key="2">
    <source>
        <dbReference type="Proteomes" id="UP000261500"/>
    </source>
</evidence>
<accession>A0A3B3V4E4</accession>
<dbReference type="Proteomes" id="UP000261500">
    <property type="component" value="Unplaced"/>
</dbReference>
<organism evidence="1 2">
    <name type="scientific">Poecilia latipinna</name>
    <name type="common">sailfin molly</name>
    <dbReference type="NCBI Taxonomy" id="48699"/>
    <lineage>
        <taxon>Eukaryota</taxon>
        <taxon>Metazoa</taxon>
        <taxon>Chordata</taxon>
        <taxon>Craniata</taxon>
        <taxon>Vertebrata</taxon>
        <taxon>Euteleostomi</taxon>
        <taxon>Actinopterygii</taxon>
        <taxon>Neopterygii</taxon>
        <taxon>Teleostei</taxon>
        <taxon>Neoteleostei</taxon>
        <taxon>Acanthomorphata</taxon>
        <taxon>Ovalentaria</taxon>
        <taxon>Atherinomorphae</taxon>
        <taxon>Cyprinodontiformes</taxon>
        <taxon>Poeciliidae</taxon>
        <taxon>Poeciliinae</taxon>
        <taxon>Poecilia</taxon>
    </lineage>
</organism>